<comment type="caution">
    <text evidence="2">The sequence shown here is derived from an EMBL/GenBank/DDBJ whole genome shotgun (WGS) entry which is preliminary data.</text>
</comment>
<keyword evidence="3" id="KW-1185">Reference proteome</keyword>
<dbReference type="EMBL" id="SUMC01000002">
    <property type="protein sequence ID" value="TKA13059.1"/>
    <property type="molecule type" value="Genomic_DNA"/>
</dbReference>
<evidence type="ECO:0000313" key="3">
    <source>
        <dbReference type="Proteomes" id="UP000305778"/>
    </source>
</evidence>
<organism evidence="2 3">
    <name type="scientific">Actinacidiphila oryziradicis</name>
    <dbReference type="NCBI Taxonomy" id="2571141"/>
    <lineage>
        <taxon>Bacteria</taxon>
        <taxon>Bacillati</taxon>
        <taxon>Actinomycetota</taxon>
        <taxon>Actinomycetes</taxon>
        <taxon>Kitasatosporales</taxon>
        <taxon>Streptomycetaceae</taxon>
        <taxon>Actinacidiphila</taxon>
    </lineage>
</organism>
<accession>A0A4V5N391</accession>
<protein>
    <submittedName>
        <fullName evidence="2">Uncharacterized protein</fullName>
    </submittedName>
</protein>
<dbReference type="RefSeq" id="WP_136721928.1">
    <property type="nucleotide sequence ID" value="NZ_SUMC01000002.1"/>
</dbReference>
<sequence length="143" mass="14833">MADAAARRGIPMEARPADCAGWASLREGVFVMPPATPTRRHGASSALRDSARRAHGHPGGPALPYPRTLPPSPASAAAELEAALDRVSPGLTLLTPFKATALDALLADWSANAQAHTGAEPHPIRDLVAIQTEAALRAAALNR</sequence>
<dbReference type="AlphaFoldDB" id="A0A4V5N391"/>
<name>A0A4V5N391_9ACTN</name>
<feature type="compositionally biased region" description="Pro residues" evidence="1">
    <location>
        <begin position="61"/>
        <end position="73"/>
    </location>
</feature>
<evidence type="ECO:0000313" key="2">
    <source>
        <dbReference type="EMBL" id="TKA13059.1"/>
    </source>
</evidence>
<evidence type="ECO:0000256" key="1">
    <source>
        <dbReference type="SAM" id="MobiDB-lite"/>
    </source>
</evidence>
<reference evidence="2 3" key="1">
    <citation type="submission" date="2019-04" db="EMBL/GenBank/DDBJ databases">
        <title>Streptomyces oryziradicis sp. nov., a novel actinomycete isolated from rhizosphere soil of rice (Oryza sativa L.).</title>
        <authorList>
            <person name="Li C."/>
        </authorList>
    </citation>
    <scope>NUCLEOTIDE SEQUENCE [LARGE SCALE GENOMIC DNA]</scope>
    <source>
        <strain evidence="2 3">NEAU-C40</strain>
    </source>
</reference>
<proteinExistence type="predicted"/>
<dbReference type="Proteomes" id="UP000305778">
    <property type="component" value="Unassembled WGS sequence"/>
</dbReference>
<feature type="region of interest" description="Disordered" evidence="1">
    <location>
        <begin position="33"/>
        <end position="76"/>
    </location>
</feature>
<gene>
    <name evidence="2" type="ORF">FCI23_03480</name>
</gene>